<name>A0A4R8T4C7_9PEZI</name>
<dbReference type="AlphaFoldDB" id="A0A4R8T4C7"/>
<evidence type="ECO:0000313" key="1">
    <source>
        <dbReference type="EMBL" id="TEA12013.1"/>
    </source>
</evidence>
<proteinExistence type="predicted"/>
<gene>
    <name evidence="1" type="ORF">C8034_v006845</name>
</gene>
<accession>A0A4R8T4C7</accession>
<comment type="caution">
    <text evidence="1">The sequence shown here is derived from an EMBL/GenBank/DDBJ whole genome shotgun (WGS) entry which is preliminary data.</text>
</comment>
<evidence type="ECO:0000313" key="2">
    <source>
        <dbReference type="Proteomes" id="UP000295604"/>
    </source>
</evidence>
<keyword evidence="2" id="KW-1185">Reference proteome</keyword>
<dbReference type="Proteomes" id="UP000295604">
    <property type="component" value="Unassembled WGS sequence"/>
</dbReference>
<sequence>MAVDHHIADDHSPTVSTTAYIFKTPFMMVSFSFFSLSKVAPALVLLLGLADFCAAAVQCNVINSDNCGRTKHRIEHKLPTSVGSTFYVDGFHGGAMNAKFQSMTQSVAGNSQYVDLTYNFNLGAYDGTYWVLLPTSFGEANECFAVYKNCDVTIRFWDKRDTLPNYYTLV</sequence>
<dbReference type="EMBL" id="QAPF01000294">
    <property type="protein sequence ID" value="TEA12013.1"/>
    <property type="molecule type" value="Genomic_DNA"/>
</dbReference>
<organism evidence="1 2">
    <name type="scientific">Colletotrichum sidae</name>
    <dbReference type="NCBI Taxonomy" id="1347389"/>
    <lineage>
        <taxon>Eukaryota</taxon>
        <taxon>Fungi</taxon>
        <taxon>Dikarya</taxon>
        <taxon>Ascomycota</taxon>
        <taxon>Pezizomycotina</taxon>
        <taxon>Sordariomycetes</taxon>
        <taxon>Hypocreomycetidae</taxon>
        <taxon>Glomerellales</taxon>
        <taxon>Glomerellaceae</taxon>
        <taxon>Colletotrichum</taxon>
        <taxon>Colletotrichum orbiculare species complex</taxon>
    </lineage>
</organism>
<protein>
    <submittedName>
        <fullName evidence="1">Uncharacterized protein</fullName>
    </submittedName>
</protein>
<reference evidence="1 2" key="1">
    <citation type="submission" date="2018-11" db="EMBL/GenBank/DDBJ databases">
        <title>Genome sequence and assembly of Colletotrichum sidae.</title>
        <authorList>
            <person name="Gan P."/>
            <person name="Shirasu K."/>
        </authorList>
    </citation>
    <scope>NUCLEOTIDE SEQUENCE [LARGE SCALE GENOMIC DNA]</scope>
    <source>
        <strain evidence="1 2">CBS 518.97</strain>
    </source>
</reference>